<evidence type="ECO:0000259" key="7">
    <source>
        <dbReference type="PROSITE" id="PS50222"/>
    </source>
</evidence>
<dbReference type="EC" id="3.1.3.16" evidence="6"/>
<evidence type="ECO:0000256" key="4">
    <source>
        <dbReference type="ARBA" id="ARBA00022837"/>
    </source>
</evidence>
<dbReference type="Pfam" id="PF01302">
    <property type="entry name" value="CAP_GLY"/>
    <property type="match status" value="1"/>
</dbReference>
<dbReference type="Pfam" id="PF00149">
    <property type="entry name" value="Metallophos"/>
    <property type="match status" value="1"/>
</dbReference>
<feature type="domain" description="EF-hand" evidence="7">
    <location>
        <begin position="805"/>
        <end position="840"/>
    </location>
</feature>
<dbReference type="InterPro" id="IPR006186">
    <property type="entry name" value="Ser/Thr-sp_prot-phosphatase"/>
</dbReference>
<dbReference type="PANTHER" id="PTHR45668:SF5">
    <property type="entry name" value="SERINE_THREONINE-PROTEIN PHOSPHATASE 5"/>
    <property type="match status" value="1"/>
</dbReference>
<reference evidence="10" key="1">
    <citation type="submission" date="2021-01" db="EMBL/GenBank/DDBJ databases">
        <authorList>
            <person name="Corre E."/>
            <person name="Pelletier E."/>
            <person name="Niang G."/>
            <person name="Scheremetjew M."/>
            <person name="Finn R."/>
            <person name="Kale V."/>
            <person name="Holt S."/>
            <person name="Cochrane G."/>
            <person name="Meng A."/>
            <person name="Brown T."/>
            <person name="Cohen L."/>
        </authorList>
    </citation>
    <scope>NUCLEOTIDE SEQUENCE</scope>
    <source>
        <strain evidence="10">CCMP3105</strain>
    </source>
</reference>
<comment type="similarity">
    <text evidence="2 6">Belongs to the PPP phosphatase family.</text>
</comment>
<dbReference type="SUPFAM" id="SSF56300">
    <property type="entry name" value="Metallo-dependent phosphatases"/>
    <property type="match status" value="1"/>
</dbReference>
<dbReference type="PROSITE" id="PS50222">
    <property type="entry name" value="EF_HAND_2"/>
    <property type="match status" value="2"/>
</dbReference>
<keyword evidence="5" id="KW-0464">Manganese</keyword>
<evidence type="ECO:0000256" key="2">
    <source>
        <dbReference type="ARBA" id="ARBA00008294"/>
    </source>
</evidence>
<name>A0A6T1AN62_9DINO</name>
<dbReference type="InterPro" id="IPR011992">
    <property type="entry name" value="EF-hand-dom_pair"/>
</dbReference>
<dbReference type="InterPro" id="IPR002048">
    <property type="entry name" value="EF_hand_dom"/>
</dbReference>
<comment type="catalytic activity">
    <reaction evidence="6">
        <text>O-phospho-L-threonyl-[protein] + H2O = L-threonyl-[protein] + phosphate</text>
        <dbReference type="Rhea" id="RHEA:47004"/>
        <dbReference type="Rhea" id="RHEA-COMP:11060"/>
        <dbReference type="Rhea" id="RHEA-COMP:11605"/>
        <dbReference type="ChEBI" id="CHEBI:15377"/>
        <dbReference type="ChEBI" id="CHEBI:30013"/>
        <dbReference type="ChEBI" id="CHEBI:43474"/>
        <dbReference type="ChEBI" id="CHEBI:61977"/>
        <dbReference type="EC" id="3.1.3.16"/>
    </reaction>
</comment>
<comment type="cofactor">
    <cofactor evidence="1">
        <name>Mn(2+)</name>
        <dbReference type="ChEBI" id="CHEBI:29035"/>
    </cofactor>
</comment>
<proteinExistence type="inferred from homology"/>
<dbReference type="AlphaFoldDB" id="A0A6T1AN62"/>
<evidence type="ECO:0000259" key="8">
    <source>
        <dbReference type="PROSITE" id="PS50245"/>
    </source>
</evidence>
<dbReference type="InterPro" id="IPR051134">
    <property type="entry name" value="PPP_phosphatase"/>
</dbReference>
<evidence type="ECO:0000256" key="6">
    <source>
        <dbReference type="RuleBase" id="RU004273"/>
    </source>
</evidence>
<dbReference type="PANTHER" id="PTHR45668">
    <property type="entry name" value="SERINE/THREONINE-PROTEIN PHOSPHATASE 5-RELATED"/>
    <property type="match status" value="1"/>
</dbReference>
<dbReference type="InterPro" id="IPR029052">
    <property type="entry name" value="Metallo-depent_PP-like"/>
</dbReference>
<dbReference type="SMART" id="SM00054">
    <property type="entry name" value="EFh"/>
    <property type="match status" value="3"/>
</dbReference>
<dbReference type="PROSITE" id="PS00125">
    <property type="entry name" value="SER_THR_PHOSPHATASE"/>
    <property type="match status" value="1"/>
</dbReference>
<evidence type="ECO:0000313" key="10">
    <source>
        <dbReference type="EMBL" id="CAE4587523.1"/>
    </source>
</evidence>
<evidence type="ECO:0000256" key="5">
    <source>
        <dbReference type="ARBA" id="ARBA00023211"/>
    </source>
</evidence>
<dbReference type="SMART" id="SM01052">
    <property type="entry name" value="CAP_GLY"/>
    <property type="match status" value="1"/>
</dbReference>
<dbReference type="Gene3D" id="3.60.21.10">
    <property type="match status" value="1"/>
</dbReference>
<keyword evidence="6" id="KW-0378">Hydrolase</keyword>
<dbReference type="EMBL" id="HBNR01032765">
    <property type="protein sequence ID" value="CAE4587521.1"/>
    <property type="molecule type" value="Transcribed_RNA"/>
</dbReference>
<dbReference type="SUPFAM" id="SSF47473">
    <property type="entry name" value="EF-hand"/>
    <property type="match status" value="1"/>
</dbReference>
<dbReference type="GO" id="GO:0005509">
    <property type="term" value="F:calcium ion binding"/>
    <property type="evidence" value="ECO:0007669"/>
    <property type="project" value="InterPro"/>
</dbReference>
<dbReference type="SMART" id="SM00156">
    <property type="entry name" value="PP2Ac"/>
    <property type="match status" value="1"/>
</dbReference>
<accession>A0A6T1AN62</accession>
<sequence length="995" mass="109759">MSQAVAWQAGTEVLCHGYRAVVRFVGETSFAPGLWVGVEFLKVRAGRNDGSVDGQRYFGPTEANRGLFVRADDGLAIRPYTAQDEAAAKIQAQVRRKQEAEAAHYTQICRAFNEMESQAESEQLRSNQKCARAAHVLQEGTASGQSGKMAATVNLGATLGSKRESTVSVQDAGTMPPLRLLPMDWVQQEDTASEAASAILTERMPLAPRLRFEGVGSGAPRVPRDCVDEVLSHFKRPGAAPLAADCISRLLGYGGLVWRREVQSAVHQVTSPEAPGRLLVLGDTHGQLEDLLWIFFEHGLPAADNVYLINGDVCDRGGGAVEIMVLVLLFKLWEPRCIFMNRGNHEDPCMNYYYGFRDECLGKWGDWRGAELFDQFNSFFQLLPLFTIVDSSVFVVHGGLWRRSFALAQLRRVDFRRPLPEKPGLGLEVVCFDSVWSDPQSHNGVGGNSRGDSIISFGEDVTRRFLKANGLRLLVRSHQVPDSGQGYEWWHGGKCLTIFSASNYCGDCGNLGGVLVLVRGEADHITEHWALPLQELQQMETEANNAQARILRQAKCLSKARQTRKAAMQRMEADIVRRVQEQVVRRKTELFEYWSAVDESPRGVFRIPAALWREGCAAIIESSLPWVRLQEVMGATDGNGEVHYVQFLSRYRVAFEASFGISAQGWERAVWSKLMDTLLRADLPLREALAALDATNDGLVSGVEFGRLLESCRIGITGFQARALLRSIAMHGEQGAEPQAPCGGKVSVWDMLGRLQVTLPVARVTPVDPEVEAWAVPKLRPVASAVIDDAWRRLVPADAQQSEWPVSKLLAAWFEDVDTSRNGFLEINEMVAALQRLGPALERGGCPSDPDSLQRITVYCDITGTGRMNYFELLNALSWEDALGPELQKDIMETVNAAIYFNMVPIRKALMAFDRDRQGTVSPEDFVMALTGVSHALGPDEGGLTKTEIDTIAVHLPRLGNGLIDYQSFLKSFHIVDSASMAGGLGITQPVEDQG</sequence>
<dbReference type="InterPro" id="IPR018247">
    <property type="entry name" value="EF_Hand_1_Ca_BS"/>
</dbReference>
<dbReference type="PRINTS" id="PR00114">
    <property type="entry name" value="STPHPHTASE"/>
</dbReference>
<keyword evidence="3" id="KW-0479">Metal-binding</keyword>
<dbReference type="InterPro" id="IPR036859">
    <property type="entry name" value="CAP-Gly_dom_sf"/>
</dbReference>
<dbReference type="PROSITE" id="PS00018">
    <property type="entry name" value="EF_HAND_1"/>
    <property type="match status" value="1"/>
</dbReference>
<dbReference type="InterPro" id="IPR000938">
    <property type="entry name" value="CAP-Gly_domain"/>
</dbReference>
<evidence type="ECO:0000256" key="3">
    <source>
        <dbReference type="ARBA" id="ARBA00022723"/>
    </source>
</evidence>
<keyword evidence="4" id="KW-0106">Calcium</keyword>
<evidence type="ECO:0000256" key="1">
    <source>
        <dbReference type="ARBA" id="ARBA00001936"/>
    </source>
</evidence>
<dbReference type="InterPro" id="IPR004843">
    <property type="entry name" value="Calcineurin-like_PHP"/>
</dbReference>
<dbReference type="Gene3D" id="2.30.30.190">
    <property type="entry name" value="CAP Gly-rich-like domain"/>
    <property type="match status" value="1"/>
</dbReference>
<evidence type="ECO:0000313" key="9">
    <source>
        <dbReference type="EMBL" id="CAE4587521.1"/>
    </source>
</evidence>
<feature type="domain" description="EF-hand" evidence="7">
    <location>
        <begin position="901"/>
        <end position="936"/>
    </location>
</feature>
<feature type="domain" description="CAP-Gly" evidence="8">
    <location>
        <begin position="26"/>
        <end position="70"/>
    </location>
</feature>
<protein>
    <recommendedName>
        <fullName evidence="6">Serine/threonine-protein phosphatase</fullName>
        <ecNumber evidence="6">3.1.3.16</ecNumber>
    </recommendedName>
</protein>
<gene>
    <name evidence="9" type="ORF">AMON00008_LOCUS22481</name>
    <name evidence="10" type="ORF">AMON00008_LOCUS22482</name>
</gene>
<dbReference type="EMBL" id="HBNR01032766">
    <property type="protein sequence ID" value="CAE4587523.1"/>
    <property type="molecule type" value="Transcribed_RNA"/>
</dbReference>
<dbReference type="Gene3D" id="1.10.238.10">
    <property type="entry name" value="EF-hand"/>
    <property type="match status" value="2"/>
</dbReference>
<dbReference type="GO" id="GO:0004722">
    <property type="term" value="F:protein serine/threonine phosphatase activity"/>
    <property type="evidence" value="ECO:0007669"/>
    <property type="project" value="UniProtKB-EC"/>
</dbReference>
<dbReference type="SUPFAM" id="SSF74924">
    <property type="entry name" value="Cap-Gly domain"/>
    <property type="match status" value="1"/>
</dbReference>
<organism evidence="10">
    <name type="scientific">Alexandrium monilatum</name>
    <dbReference type="NCBI Taxonomy" id="311494"/>
    <lineage>
        <taxon>Eukaryota</taxon>
        <taxon>Sar</taxon>
        <taxon>Alveolata</taxon>
        <taxon>Dinophyceae</taxon>
        <taxon>Gonyaulacales</taxon>
        <taxon>Pyrocystaceae</taxon>
        <taxon>Alexandrium</taxon>
    </lineage>
</organism>
<dbReference type="PROSITE" id="PS50245">
    <property type="entry name" value="CAP_GLY_2"/>
    <property type="match status" value="1"/>
</dbReference>